<proteinExistence type="predicted"/>
<accession>A0A5M3WX63</accession>
<keyword evidence="2" id="KW-1185">Reference proteome</keyword>
<sequence>MGLNEEWPTAWAWAAQVEAAAVRALRDVVSTYPFEAGDHSVGPPSSAAELAALHERMPWVPDELFALYRFVGPLSLPDITNGYFLHPPDSVIGNTYHGRADRIGEPFAEDVAVVVFGSNGGGDLYALATTVGGPVYRLQEAVYEVGIYHGTERSITVVGEDLRNFLEEFLAAVEAFADDGSTPISDLLDTPIDYR</sequence>
<dbReference type="Proteomes" id="UP000331127">
    <property type="component" value="Unassembled WGS sequence"/>
</dbReference>
<dbReference type="AlphaFoldDB" id="A0A5M3WX63"/>
<evidence type="ECO:0000313" key="2">
    <source>
        <dbReference type="Proteomes" id="UP000331127"/>
    </source>
</evidence>
<comment type="caution">
    <text evidence="1">The sequence shown here is derived from an EMBL/GenBank/DDBJ whole genome shotgun (WGS) entry which is preliminary data.</text>
</comment>
<reference evidence="1 2" key="1">
    <citation type="submission" date="2019-10" db="EMBL/GenBank/DDBJ databases">
        <title>Whole genome shotgun sequence of Acrocarpospora macrocephala NBRC 16266.</title>
        <authorList>
            <person name="Ichikawa N."/>
            <person name="Kimura A."/>
            <person name="Kitahashi Y."/>
            <person name="Komaki H."/>
            <person name="Oguchi A."/>
        </authorList>
    </citation>
    <scope>NUCLEOTIDE SEQUENCE [LARGE SCALE GENOMIC DNA]</scope>
    <source>
        <strain evidence="1 2">NBRC 16266</strain>
    </source>
</reference>
<dbReference type="EMBL" id="BLAE01000036">
    <property type="protein sequence ID" value="GES12519.1"/>
    <property type="molecule type" value="Genomic_DNA"/>
</dbReference>
<organism evidence="1 2">
    <name type="scientific">Acrocarpospora macrocephala</name>
    <dbReference type="NCBI Taxonomy" id="150177"/>
    <lineage>
        <taxon>Bacteria</taxon>
        <taxon>Bacillati</taxon>
        <taxon>Actinomycetota</taxon>
        <taxon>Actinomycetes</taxon>
        <taxon>Streptosporangiales</taxon>
        <taxon>Streptosporangiaceae</taxon>
        <taxon>Acrocarpospora</taxon>
    </lineage>
</organism>
<evidence type="ECO:0008006" key="3">
    <source>
        <dbReference type="Google" id="ProtNLM"/>
    </source>
</evidence>
<gene>
    <name evidence="1" type="ORF">Amac_061160</name>
</gene>
<protein>
    <recommendedName>
        <fullName evidence="3">Knr4/Smi1-like domain-containing protein</fullName>
    </recommendedName>
</protein>
<name>A0A5M3WX63_9ACTN</name>
<evidence type="ECO:0000313" key="1">
    <source>
        <dbReference type="EMBL" id="GES12519.1"/>
    </source>
</evidence>